<gene>
    <name evidence="2" type="ORF">PSHT_06272</name>
</gene>
<keyword evidence="1" id="KW-0732">Signal</keyword>
<sequence>MHLIIFFQRPQITSPVLAILFTSHLALAACDEYFHLSRNPGDAKVQNKGDGFWYRCVSSITDKFNDHRAICKKV</sequence>
<keyword evidence="3" id="KW-1185">Reference proteome</keyword>
<dbReference type="VEuPathDB" id="FungiDB:PSHT_06272"/>
<dbReference type="AlphaFoldDB" id="A0A2S4W7Q1"/>
<reference evidence="3" key="3">
    <citation type="journal article" date="2018" name="Mol. Plant Microbe Interact.">
        <title>Genome sequence resources for the wheat stripe rust pathogen (Puccinia striiformis f. sp. tritici) and the barley stripe rust pathogen (Puccinia striiformis f. sp. hordei).</title>
        <authorList>
            <person name="Xia C."/>
            <person name="Wang M."/>
            <person name="Yin C."/>
            <person name="Cornejo O.E."/>
            <person name="Hulbert S.H."/>
            <person name="Chen X."/>
        </authorList>
    </citation>
    <scope>NUCLEOTIDE SEQUENCE [LARGE SCALE GENOMIC DNA]</scope>
    <source>
        <strain evidence="3">93TX-2</strain>
    </source>
</reference>
<dbReference type="EMBL" id="PKSM01000072">
    <property type="protein sequence ID" value="POW17804.1"/>
    <property type="molecule type" value="Genomic_DNA"/>
</dbReference>
<evidence type="ECO:0000256" key="1">
    <source>
        <dbReference type="SAM" id="SignalP"/>
    </source>
</evidence>
<evidence type="ECO:0008006" key="4">
    <source>
        <dbReference type="Google" id="ProtNLM"/>
    </source>
</evidence>
<reference evidence="2 3" key="1">
    <citation type="submission" date="2017-12" db="EMBL/GenBank/DDBJ databases">
        <title>Gene loss provides genomic basis for host adaptation in cereal stripe rust fungi.</title>
        <authorList>
            <person name="Xia C."/>
        </authorList>
    </citation>
    <scope>NUCLEOTIDE SEQUENCE [LARGE SCALE GENOMIC DNA]</scope>
    <source>
        <strain evidence="2 3">93TX-2</strain>
    </source>
</reference>
<comment type="caution">
    <text evidence="2">The sequence shown here is derived from an EMBL/GenBank/DDBJ whole genome shotgun (WGS) entry which is preliminary data.</text>
</comment>
<reference evidence="3" key="2">
    <citation type="journal article" date="2018" name="BMC Genomics">
        <title>Genomic insights into host adaptation between the wheat stripe rust pathogen (Puccinia striiformis f. sp. tritici) and the barley stripe rust pathogen (Puccinia striiformis f. sp. hordei).</title>
        <authorList>
            <person name="Xia C."/>
            <person name="Wang M."/>
            <person name="Yin C."/>
            <person name="Cornejo O.E."/>
            <person name="Hulbert S.H."/>
            <person name="Chen X."/>
        </authorList>
    </citation>
    <scope>NUCLEOTIDE SEQUENCE [LARGE SCALE GENOMIC DNA]</scope>
    <source>
        <strain evidence="3">93TX-2</strain>
    </source>
</reference>
<evidence type="ECO:0000313" key="2">
    <source>
        <dbReference type="EMBL" id="POW17804.1"/>
    </source>
</evidence>
<feature type="chain" id="PRO_5015614696" description="Secreted protein" evidence="1">
    <location>
        <begin position="29"/>
        <end position="74"/>
    </location>
</feature>
<feature type="signal peptide" evidence="1">
    <location>
        <begin position="1"/>
        <end position="28"/>
    </location>
</feature>
<proteinExistence type="predicted"/>
<protein>
    <recommendedName>
        <fullName evidence="4">Secreted protein</fullName>
    </recommendedName>
</protein>
<evidence type="ECO:0000313" key="3">
    <source>
        <dbReference type="Proteomes" id="UP000238274"/>
    </source>
</evidence>
<dbReference type="Proteomes" id="UP000238274">
    <property type="component" value="Unassembled WGS sequence"/>
</dbReference>
<accession>A0A2S4W7Q1</accession>
<name>A0A2S4W7Q1_9BASI</name>
<organism evidence="2 3">
    <name type="scientific">Puccinia striiformis</name>
    <dbReference type="NCBI Taxonomy" id="27350"/>
    <lineage>
        <taxon>Eukaryota</taxon>
        <taxon>Fungi</taxon>
        <taxon>Dikarya</taxon>
        <taxon>Basidiomycota</taxon>
        <taxon>Pucciniomycotina</taxon>
        <taxon>Pucciniomycetes</taxon>
        <taxon>Pucciniales</taxon>
        <taxon>Pucciniaceae</taxon>
        <taxon>Puccinia</taxon>
    </lineage>
</organism>